<dbReference type="PANTHER" id="PTHR34385">
    <property type="entry name" value="D-ALANYL-D-ALANINE CARBOXYPEPTIDASE"/>
    <property type="match status" value="1"/>
</dbReference>
<evidence type="ECO:0000259" key="1">
    <source>
        <dbReference type="Pfam" id="PF02557"/>
    </source>
</evidence>
<dbReference type="Pfam" id="PF02557">
    <property type="entry name" value="VanY"/>
    <property type="match status" value="1"/>
</dbReference>
<accession>A0A0F7C1M0</accession>
<evidence type="ECO:0000313" key="2">
    <source>
        <dbReference type="EMBL" id="AKF95800.1"/>
    </source>
</evidence>
<reference evidence="2" key="1">
    <citation type="submission" date="2015-03" db="EMBL/GenBank/DDBJ databases">
        <title>MIGS Cultured Bacterial/Archaeal sample from Brevibacillus laterosporus.</title>
        <authorList>
            <person name="Zeng D."/>
            <person name="Zhu L."/>
            <person name="Dong G."/>
            <person name="Ye W."/>
            <person name="Ren D."/>
            <person name="Wu L."/>
            <person name="Xu J."/>
            <person name="Li G."/>
            <person name="Guo L."/>
        </authorList>
    </citation>
    <scope>NUCLEOTIDE SEQUENCE</scope>
    <source>
        <strain evidence="2">B9</strain>
        <plasmid evidence="2">unnamed2</plasmid>
    </source>
</reference>
<dbReference type="InterPro" id="IPR009045">
    <property type="entry name" value="Zn_M74/Hedgehog-like"/>
</dbReference>
<organism evidence="2">
    <name type="scientific">Brevibacillus laterosporus</name>
    <name type="common">Bacillus laterosporus</name>
    <dbReference type="NCBI Taxonomy" id="1465"/>
    <lineage>
        <taxon>Bacteria</taxon>
        <taxon>Bacillati</taxon>
        <taxon>Bacillota</taxon>
        <taxon>Bacilli</taxon>
        <taxon>Bacillales</taxon>
        <taxon>Paenibacillaceae</taxon>
        <taxon>Brevibacillus</taxon>
    </lineage>
</organism>
<dbReference type="InterPro" id="IPR052179">
    <property type="entry name" value="DD-CPase-like"/>
</dbReference>
<proteinExistence type="predicted"/>
<sequence length="294" mass="33687">MKKWGFLLLFLLCLGFAFINKAPFFQDKVEIQKYDQNHKDHLDKRGTSESTQTKTITKEQIYQGNLLLINSKYPVQQKSIKSDVINLFTHKELTKGYGLLDNKIKLSKEIAEKFSEMIAAAEEDGVSNFLISSGYRDFDEQNRLYEEMGADYALPAGHSEHNLGLALDVGSTQMKMEEAPEGEWIEENSWKYGFILRYPLDKTDVTGIQYEPWHIRYVGLPHSAIMQEMNLALEEYLDYLKGEKSISVSVDGKKYTISYYPISQNETIEVEVPANEQYEISGNNIDGVIVTIFS</sequence>
<dbReference type="Gene3D" id="3.30.200.180">
    <property type="match status" value="1"/>
</dbReference>
<dbReference type="GO" id="GO:0008233">
    <property type="term" value="F:peptidase activity"/>
    <property type="evidence" value="ECO:0007669"/>
    <property type="project" value="InterPro"/>
</dbReference>
<geneLocation type="plasmid" evidence="2">
    <name>unnamed2</name>
</geneLocation>
<dbReference type="AlphaFoldDB" id="A0A0F7C1M0"/>
<feature type="domain" description="D-alanyl-D-alanine carboxypeptidase-like core" evidence="1">
    <location>
        <begin position="104"/>
        <end position="219"/>
    </location>
</feature>
<dbReference type="Gene3D" id="3.30.1380.10">
    <property type="match status" value="1"/>
</dbReference>
<dbReference type="PANTHER" id="PTHR34385:SF1">
    <property type="entry name" value="PEPTIDOGLYCAN L-ALANYL-D-GLUTAMATE ENDOPEPTIDASE CWLK"/>
    <property type="match status" value="1"/>
</dbReference>
<dbReference type="SUPFAM" id="SSF55166">
    <property type="entry name" value="Hedgehog/DD-peptidase"/>
    <property type="match status" value="1"/>
</dbReference>
<dbReference type="GO" id="GO:0006508">
    <property type="term" value="P:proteolysis"/>
    <property type="evidence" value="ECO:0007669"/>
    <property type="project" value="InterPro"/>
</dbReference>
<dbReference type="NCBIfam" id="NF000472">
    <property type="entry name" value="vanY_AFMPt"/>
    <property type="match status" value="1"/>
</dbReference>
<dbReference type="InterPro" id="IPR058193">
    <property type="entry name" value="VanY/YodJ_core_dom"/>
</dbReference>
<gene>
    <name evidence="2" type="ORF">EX87_19510</name>
</gene>
<keyword evidence="2" id="KW-0614">Plasmid</keyword>
<dbReference type="InterPro" id="IPR003709">
    <property type="entry name" value="VanY-like_core_dom"/>
</dbReference>
<dbReference type="RefSeq" id="WP_031414938.1">
    <property type="nucleotide sequence ID" value="NZ_CP011076.1"/>
</dbReference>
<dbReference type="EMBL" id="CP011076">
    <property type="protein sequence ID" value="AKF95800.1"/>
    <property type="molecule type" value="Genomic_DNA"/>
</dbReference>
<protein>
    <recommendedName>
        <fullName evidence="1">D-alanyl-D-alanine carboxypeptidase-like core domain-containing protein</fullName>
    </recommendedName>
</protein>
<name>A0A0F7C1M0_BRELA</name>
<dbReference type="CDD" id="cd14852">
    <property type="entry name" value="LD-carboxypeptidase"/>
    <property type="match status" value="1"/>
</dbReference>